<dbReference type="RefSeq" id="WP_261522565.1">
    <property type="nucleotide sequence ID" value="NZ_JAODNW010000031.1"/>
</dbReference>
<sequence>MARRLKTIGFFLLFVGLGGFLFAWSGLYNVAASAGHWAITRWFLTFGMENSVETQSVGLKVPPLDDLAMIQRGASHYFGGCMSCHGAPGEARSVVAKQMLPAPPYLPDKVDEWRADELFWIVKHGLKYTGMPAWAAQERDDEVWSVVAFLARLPEIGPDEYRELTQGEQASGTETTAEQLQPFSLGDGSTDALVKCIRCHGSNGTGRGTGAFPRLAGQSAEYLYSALQDYALGLRPSGIMQPIAADLTEEEMRTLAAYYAGIEDAPSADPQLPADREVLRRGEAIATEGISDQGIPACANCHGPTTAPRNPRYPSLSGQYASYIAQQLRLWKQDARGNTEYSRIMAAAVRNLDEEDIEAVSLYYERLQTMAPDPEPNGPASGPTGE</sequence>
<dbReference type="Pfam" id="PF00034">
    <property type="entry name" value="Cytochrom_C"/>
    <property type="match status" value="2"/>
</dbReference>
<organism evidence="8 9">
    <name type="scientific">Chelativorans intermedius</name>
    <dbReference type="NCBI Taxonomy" id="515947"/>
    <lineage>
        <taxon>Bacteria</taxon>
        <taxon>Pseudomonadati</taxon>
        <taxon>Pseudomonadota</taxon>
        <taxon>Alphaproteobacteria</taxon>
        <taxon>Hyphomicrobiales</taxon>
        <taxon>Phyllobacteriaceae</taxon>
        <taxon>Chelativorans</taxon>
    </lineage>
</organism>
<evidence type="ECO:0000256" key="6">
    <source>
        <dbReference type="PROSITE-ProRule" id="PRU00433"/>
    </source>
</evidence>
<dbReference type="Pfam" id="PF13442">
    <property type="entry name" value="Cytochrome_CBB3"/>
    <property type="match status" value="1"/>
</dbReference>
<feature type="domain" description="Cytochrome c" evidence="7">
    <location>
        <begin position="277"/>
        <end position="368"/>
    </location>
</feature>
<dbReference type="SUPFAM" id="SSF46626">
    <property type="entry name" value="Cytochrome c"/>
    <property type="match status" value="3"/>
</dbReference>
<gene>
    <name evidence="8" type="ORF">ACFFJ2_17255</name>
</gene>
<evidence type="ECO:0000256" key="5">
    <source>
        <dbReference type="ARBA" id="ARBA00023004"/>
    </source>
</evidence>
<comment type="caution">
    <text evidence="8">The sequence shown here is derived from an EMBL/GenBank/DDBJ whole genome shotgun (WGS) entry which is preliminary data.</text>
</comment>
<dbReference type="Gene3D" id="1.10.760.10">
    <property type="entry name" value="Cytochrome c-like domain"/>
    <property type="match status" value="3"/>
</dbReference>
<protein>
    <submittedName>
        <fullName evidence="8">C-type cytochrome</fullName>
    </submittedName>
</protein>
<dbReference type="PANTHER" id="PTHR33751">
    <property type="entry name" value="CBB3-TYPE CYTOCHROME C OXIDASE SUBUNIT FIXP"/>
    <property type="match status" value="1"/>
</dbReference>
<evidence type="ECO:0000313" key="9">
    <source>
        <dbReference type="Proteomes" id="UP001589755"/>
    </source>
</evidence>
<dbReference type="EMBL" id="JBHLXD010000040">
    <property type="protein sequence ID" value="MFC0210148.1"/>
    <property type="molecule type" value="Genomic_DNA"/>
</dbReference>
<reference evidence="8 9" key="1">
    <citation type="submission" date="2024-09" db="EMBL/GenBank/DDBJ databases">
        <authorList>
            <person name="Sun Q."/>
            <person name="Mori K."/>
        </authorList>
    </citation>
    <scope>NUCLEOTIDE SEQUENCE [LARGE SCALE GENOMIC DNA]</scope>
    <source>
        <strain evidence="8 9">CCM 8543</strain>
    </source>
</reference>
<evidence type="ECO:0000313" key="8">
    <source>
        <dbReference type="EMBL" id="MFC0210148.1"/>
    </source>
</evidence>
<keyword evidence="4" id="KW-0249">Electron transport</keyword>
<keyword evidence="9" id="KW-1185">Reference proteome</keyword>
<dbReference type="InterPro" id="IPR050597">
    <property type="entry name" value="Cytochrome_c_Oxidase_Subunit"/>
</dbReference>
<dbReference type="PANTHER" id="PTHR33751:SF9">
    <property type="entry name" value="CYTOCHROME C4"/>
    <property type="match status" value="1"/>
</dbReference>
<feature type="domain" description="Cytochrome c" evidence="7">
    <location>
        <begin position="68"/>
        <end position="154"/>
    </location>
</feature>
<accession>A0ABV6DBY0</accession>
<dbReference type="PROSITE" id="PS51007">
    <property type="entry name" value="CYTC"/>
    <property type="match status" value="3"/>
</dbReference>
<evidence type="ECO:0000256" key="4">
    <source>
        <dbReference type="ARBA" id="ARBA00022982"/>
    </source>
</evidence>
<evidence type="ECO:0000256" key="2">
    <source>
        <dbReference type="ARBA" id="ARBA00022617"/>
    </source>
</evidence>
<keyword evidence="3 6" id="KW-0479">Metal-binding</keyword>
<feature type="domain" description="Cytochrome c" evidence="7">
    <location>
        <begin position="167"/>
        <end position="263"/>
    </location>
</feature>
<dbReference type="InterPro" id="IPR009056">
    <property type="entry name" value="Cyt_c-like_dom"/>
</dbReference>
<keyword evidence="5 6" id="KW-0408">Iron</keyword>
<name>A0ABV6DBY0_9HYPH</name>
<evidence type="ECO:0000256" key="1">
    <source>
        <dbReference type="ARBA" id="ARBA00022448"/>
    </source>
</evidence>
<dbReference type="Proteomes" id="UP001589755">
    <property type="component" value="Unassembled WGS sequence"/>
</dbReference>
<keyword evidence="2 6" id="KW-0349">Heme</keyword>
<proteinExistence type="predicted"/>
<evidence type="ECO:0000256" key="3">
    <source>
        <dbReference type="ARBA" id="ARBA00022723"/>
    </source>
</evidence>
<dbReference type="InterPro" id="IPR036909">
    <property type="entry name" value="Cyt_c-like_dom_sf"/>
</dbReference>
<keyword evidence="1" id="KW-0813">Transport</keyword>
<evidence type="ECO:0000259" key="7">
    <source>
        <dbReference type="PROSITE" id="PS51007"/>
    </source>
</evidence>